<dbReference type="InterPro" id="IPR011527">
    <property type="entry name" value="ABC1_TM_dom"/>
</dbReference>
<dbReference type="PROSITE" id="PS00211">
    <property type="entry name" value="ABC_TRANSPORTER_1"/>
    <property type="match status" value="1"/>
</dbReference>
<keyword evidence="4" id="KW-0067">ATP-binding</keyword>
<dbReference type="CDD" id="cd03228">
    <property type="entry name" value="ABCC_MRP_Like"/>
    <property type="match status" value="1"/>
</dbReference>
<gene>
    <name evidence="10" type="ORF">J2T19_003686</name>
</gene>
<keyword evidence="3" id="KW-0547">Nucleotide-binding</keyword>
<evidence type="ECO:0000256" key="6">
    <source>
        <dbReference type="ARBA" id="ARBA00023136"/>
    </source>
</evidence>
<dbReference type="SUPFAM" id="SSF52540">
    <property type="entry name" value="P-loop containing nucleoside triphosphate hydrolases"/>
    <property type="match status" value="1"/>
</dbReference>
<dbReference type="InterPro" id="IPR003439">
    <property type="entry name" value="ABC_transporter-like_ATP-bd"/>
</dbReference>
<keyword evidence="6 7" id="KW-0472">Membrane</keyword>
<keyword evidence="2 7" id="KW-0812">Transmembrane</keyword>
<evidence type="ECO:0000259" key="8">
    <source>
        <dbReference type="PROSITE" id="PS50893"/>
    </source>
</evidence>
<evidence type="ECO:0000256" key="7">
    <source>
        <dbReference type="SAM" id="Phobius"/>
    </source>
</evidence>
<feature type="domain" description="ABC transporter" evidence="8">
    <location>
        <begin position="347"/>
        <end position="586"/>
    </location>
</feature>
<dbReference type="InterPro" id="IPR017871">
    <property type="entry name" value="ABC_transporter-like_CS"/>
</dbReference>
<organism evidence="10 11">
    <name type="scientific">Paenibacillus tundrae</name>
    <dbReference type="NCBI Taxonomy" id="528187"/>
    <lineage>
        <taxon>Bacteria</taxon>
        <taxon>Bacillati</taxon>
        <taxon>Bacillota</taxon>
        <taxon>Bacilli</taxon>
        <taxon>Bacillales</taxon>
        <taxon>Paenibacillaceae</taxon>
        <taxon>Paenibacillus</taxon>
    </lineage>
</organism>
<feature type="domain" description="ABC transmembrane type-1" evidence="9">
    <location>
        <begin position="29"/>
        <end position="310"/>
    </location>
</feature>
<feature type="transmembrane region" description="Helical" evidence="7">
    <location>
        <begin position="257"/>
        <end position="275"/>
    </location>
</feature>
<dbReference type="SMART" id="SM00382">
    <property type="entry name" value="AAA"/>
    <property type="match status" value="1"/>
</dbReference>
<evidence type="ECO:0000256" key="4">
    <source>
        <dbReference type="ARBA" id="ARBA00022840"/>
    </source>
</evidence>
<evidence type="ECO:0000256" key="3">
    <source>
        <dbReference type="ARBA" id="ARBA00022741"/>
    </source>
</evidence>
<feature type="transmembrane region" description="Helical" evidence="7">
    <location>
        <begin position="281"/>
        <end position="302"/>
    </location>
</feature>
<dbReference type="InterPro" id="IPR027417">
    <property type="entry name" value="P-loop_NTPase"/>
</dbReference>
<dbReference type="PROSITE" id="PS50929">
    <property type="entry name" value="ABC_TM1F"/>
    <property type="match status" value="1"/>
</dbReference>
<dbReference type="InterPro" id="IPR003593">
    <property type="entry name" value="AAA+_ATPase"/>
</dbReference>
<dbReference type="InterPro" id="IPR036640">
    <property type="entry name" value="ABC1_TM_sf"/>
</dbReference>
<dbReference type="PANTHER" id="PTHR43394:SF1">
    <property type="entry name" value="ATP-BINDING CASSETTE SUB-FAMILY B MEMBER 10, MITOCHONDRIAL"/>
    <property type="match status" value="1"/>
</dbReference>
<sequence>MMKSSREITRVTLEAFLKLIRFDPISSMIIIAIVVYGAFESYLSIIISKQVVDQIFEKNNSYFVINILILLGIQLLNLYLQAISSSRNNRLQIAYSNYTDEALINKISKMDLMSKENPAFNANFSFLRFASGRTYEMFLLCNQLLLRVITLLLGVHFLGSTLVVFAIIAVGVGVLKGVLYYRSVSKRTEINENIESGSVKYQYYFNLITGAEAQKEISAYNSYSFLKAKWREEKEYIDKHKVSLEKLNIITNLRSEMFTVISTALIMFMVASQIRNNTMTIGDYVAVTMAVSVTIINISLLMQDASRLIENYRYMNRAEEVSKEQTKVEIMSAENKQGKPFVFQDSLSVRNLSFRYPNTAENAVDNLSLDIKRGETVAILGENGSGKSTLIKLLLGLYEANREHIFFDEIPVSELDMDEYRQRTVVVFQDFMKYHMNLRENVGMGDIQNMYNNDPNLIAIFKRLGIYDKFTNGLDTKLGYIDPDAINLSGGQWQRVALSRFYAKEDAELIIFDEPTAALDPMTEYLIFKDILELCKSTTSIIISHRVGIARHADQIIVMENGGIAEIGTHEELMRLKKSYYMMWKTQKEWYEEEAQPNYAV</sequence>
<dbReference type="InterPro" id="IPR039421">
    <property type="entry name" value="Type_1_exporter"/>
</dbReference>
<name>A0ABT9WG07_9BACL</name>
<dbReference type="Proteomes" id="UP001233836">
    <property type="component" value="Unassembled WGS sequence"/>
</dbReference>
<evidence type="ECO:0000313" key="11">
    <source>
        <dbReference type="Proteomes" id="UP001233836"/>
    </source>
</evidence>
<dbReference type="Gene3D" id="3.40.50.300">
    <property type="entry name" value="P-loop containing nucleotide triphosphate hydrolases"/>
    <property type="match status" value="1"/>
</dbReference>
<comment type="subcellular location">
    <subcellularLocation>
        <location evidence="1">Cell membrane</location>
        <topology evidence="1">Multi-pass membrane protein</topology>
    </subcellularLocation>
</comment>
<protein>
    <submittedName>
        <fullName evidence="10">ABC-type multidrug transport system fused ATPase/permease subunit</fullName>
    </submittedName>
</protein>
<feature type="transmembrane region" description="Helical" evidence="7">
    <location>
        <begin position="28"/>
        <end position="48"/>
    </location>
</feature>
<dbReference type="PROSITE" id="PS50893">
    <property type="entry name" value="ABC_TRANSPORTER_2"/>
    <property type="match status" value="1"/>
</dbReference>
<accession>A0ABT9WG07</accession>
<evidence type="ECO:0000259" key="9">
    <source>
        <dbReference type="PROSITE" id="PS50929"/>
    </source>
</evidence>
<feature type="transmembrane region" description="Helical" evidence="7">
    <location>
        <begin position="60"/>
        <end position="80"/>
    </location>
</feature>
<evidence type="ECO:0000313" key="10">
    <source>
        <dbReference type="EMBL" id="MDQ0172209.1"/>
    </source>
</evidence>
<evidence type="ECO:0000256" key="1">
    <source>
        <dbReference type="ARBA" id="ARBA00004651"/>
    </source>
</evidence>
<comment type="caution">
    <text evidence="10">The sequence shown here is derived from an EMBL/GenBank/DDBJ whole genome shotgun (WGS) entry which is preliminary data.</text>
</comment>
<keyword evidence="11" id="KW-1185">Reference proteome</keyword>
<reference evidence="10 11" key="1">
    <citation type="submission" date="2023-07" db="EMBL/GenBank/DDBJ databases">
        <title>Sorghum-associated microbial communities from plants grown in Nebraska, USA.</title>
        <authorList>
            <person name="Schachtman D."/>
        </authorList>
    </citation>
    <scope>NUCLEOTIDE SEQUENCE [LARGE SCALE GENOMIC DNA]</scope>
    <source>
        <strain evidence="10 11">DS1314</strain>
    </source>
</reference>
<dbReference type="Gene3D" id="1.20.1560.10">
    <property type="entry name" value="ABC transporter type 1, transmembrane domain"/>
    <property type="match status" value="1"/>
</dbReference>
<dbReference type="Pfam" id="PF00005">
    <property type="entry name" value="ABC_tran"/>
    <property type="match status" value="1"/>
</dbReference>
<proteinExistence type="predicted"/>
<dbReference type="PANTHER" id="PTHR43394">
    <property type="entry name" value="ATP-DEPENDENT PERMEASE MDL1, MITOCHONDRIAL"/>
    <property type="match status" value="1"/>
</dbReference>
<evidence type="ECO:0000256" key="2">
    <source>
        <dbReference type="ARBA" id="ARBA00022692"/>
    </source>
</evidence>
<dbReference type="SUPFAM" id="SSF90123">
    <property type="entry name" value="ABC transporter transmembrane region"/>
    <property type="match status" value="1"/>
</dbReference>
<keyword evidence="5 7" id="KW-1133">Transmembrane helix</keyword>
<dbReference type="EMBL" id="JAUSTI010000010">
    <property type="protein sequence ID" value="MDQ0172209.1"/>
    <property type="molecule type" value="Genomic_DNA"/>
</dbReference>
<feature type="transmembrane region" description="Helical" evidence="7">
    <location>
        <begin position="163"/>
        <end position="181"/>
    </location>
</feature>
<evidence type="ECO:0000256" key="5">
    <source>
        <dbReference type="ARBA" id="ARBA00022989"/>
    </source>
</evidence>